<feature type="domain" description="Thioredoxin" evidence="13">
    <location>
        <begin position="6"/>
        <end position="156"/>
    </location>
</feature>
<dbReference type="InterPro" id="IPR036249">
    <property type="entry name" value="Thioredoxin-like_sf"/>
</dbReference>
<sequence length="156" mass="16546">MMSSALSVGAPAPDFTLPATGSDIRLGDLKGRKVVLYFYPKDDTSGCTKEAIAFNGLRAEFAAAGAEIIGVSPDGLASHDAFREKYGLEFPLASDAEKAMLKAYGAWGERNTYGKITLGVIRTTVLIDAEGRVARVWPKVKVDGHADEVLAAVKAL</sequence>
<evidence type="ECO:0000313" key="14">
    <source>
        <dbReference type="EMBL" id="MFD1333707.1"/>
    </source>
</evidence>
<evidence type="ECO:0000256" key="6">
    <source>
        <dbReference type="ARBA" id="ARBA00023002"/>
    </source>
</evidence>
<dbReference type="Pfam" id="PF00578">
    <property type="entry name" value="AhpC-TSA"/>
    <property type="match status" value="1"/>
</dbReference>
<dbReference type="InterPro" id="IPR050924">
    <property type="entry name" value="Peroxiredoxin_BCP/PrxQ"/>
</dbReference>
<dbReference type="EMBL" id="JBHTMX010000305">
    <property type="protein sequence ID" value="MFD1333707.1"/>
    <property type="molecule type" value="Genomic_DNA"/>
</dbReference>
<dbReference type="SUPFAM" id="SSF52833">
    <property type="entry name" value="Thioredoxin-like"/>
    <property type="match status" value="1"/>
</dbReference>
<keyword evidence="5" id="KW-0049">Antioxidant</keyword>
<gene>
    <name evidence="14" type="ORF">ACFQ4O_17015</name>
</gene>
<evidence type="ECO:0000256" key="7">
    <source>
        <dbReference type="ARBA" id="ARBA00023157"/>
    </source>
</evidence>
<reference evidence="15" key="1">
    <citation type="journal article" date="2019" name="Int. J. Syst. Evol. Microbiol.">
        <title>The Global Catalogue of Microorganisms (GCM) 10K type strain sequencing project: providing services to taxonomists for standard genome sequencing and annotation.</title>
        <authorList>
            <consortium name="The Broad Institute Genomics Platform"/>
            <consortium name="The Broad Institute Genome Sequencing Center for Infectious Disease"/>
            <person name="Wu L."/>
            <person name="Ma J."/>
        </authorList>
    </citation>
    <scope>NUCLEOTIDE SEQUENCE [LARGE SCALE GENOMIC DNA]</scope>
    <source>
        <strain evidence="15">CCUG 61696</strain>
    </source>
</reference>
<evidence type="ECO:0000256" key="2">
    <source>
        <dbReference type="ARBA" id="ARBA00011245"/>
    </source>
</evidence>
<comment type="similarity">
    <text evidence="10">Belongs to the peroxiredoxin family. BCP/PrxQ subfamily.</text>
</comment>
<comment type="subunit">
    <text evidence="2">Monomer.</text>
</comment>
<evidence type="ECO:0000256" key="4">
    <source>
        <dbReference type="ARBA" id="ARBA00022559"/>
    </source>
</evidence>
<keyword evidence="15" id="KW-1185">Reference proteome</keyword>
<keyword evidence="8" id="KW-0676">Redox-active center</keyword>
<evidence type="ECO:0000313" key="15">
    <source>
        <dbReference type="Proteomes" id="UP001597171"/>
    </source>
</evidence>
<evidence type="ECO:0000256" key="9">
    <source>
        <dbReference type="ARBA" id="ARBA00032824"/>
    </source>
</evidence>
<dbReference type="PROSITE" id="PS51352">
    <property type="entry name" value="THIOREDOXIN_2"/>
    <property type="match status" value="1"/>
</dbReference>
<comment type="function">
    <text evidence="1">Thiol-specific peroxidase that catalyzes the reduction of hydrogen peroxide and organic hydroperoxides to water and alcohols, respectively. Plays a role in cell protection against oxidative stress by detoxifying peroxides and as sensor of hydrogen peroxide-mediated signaling events.</text>
</comment>
<dbReference type="Proteomes" id="UP001597171">
    <property type="component" value="Unassembled WGS sequence"/>
</dbReference>
<evidence type="ECO:0000256" key="10">
    <source>
        <dbReference type="ARBA" id="ARBA00038489"/>
    </source>
</evidence>
<accession>A0ABW3ZCZ0</accession>
<dbReference type="InterPro" id="IPR024706">
    <property type="entry name" value="Peroxiredoxin_AhpC-typ"/>
</dbReference>
<dbReference type="Gene3D" id="3.40.30.10">
    <property type="entry name" value="Glutaredoxin"/>
    <property type="match status" value="1"/>
</dbReference>
<evidence type="ECO:0000256" key="12">
    <source>
        <dbReference type="ARBA" id="ARBA00049091"/>
    </source>
</evidence>
<organism evidence="14 15">
    <name type="scientific">Methylopila musalis</name>
    <dbReference type="NCBI Taxonomy" id="1134781"/>
    <lineage>
        <taxon>Bacteria</taxon>
        <taxon>Pseudomonadati</taxon>
        <taxon>Pseudomonadota</taxon>
        <taxon>Alphaproteobacteria</taxon>
        <taxon>Hyphomicrobiales</taxon>
        <taxon>Methylopilaceae</taxon>
        <taxon>Methylopila</taxon>
    </lineage>
</organism>
<evidence type="ECO:0000256" key="1">
    <source>
        <dbReference type="ARBA" id="ARBA00003330"/>
    </source>
</evidence>
<evidence type="ECO:0000259" key="13">
    <source>
        <dbReference type="PROSITE" id="PS51352"/>
    </source>
</evidence>
<dbReference type="PANTHER" id="PTHR42801">
    <property type="entry name" value="THIOREDOXIN-DEPENDENT PEROXIDE REDUCTASE"/>
    <property type="match status" value="1"/>
</dbReference>
<evidence type="ECO:0000256" key="11">
    <source>
        <dbReference type="ARBA" id="ARBA00042639"/>
    </source>
</evidence>
<evidence type="ECO:0000256" key="5">
    <source>
        <dbReference type="ARBA" id="ARBA00022862"/>
    </source>
</evidence>
<dbReference type="InterPro" id="IPR000866">
    <property type="entry name" value="AhpC/TSA"/>
</dbReference>
<comment type="catalytic activity">
    <reaction evidence="12">
        <text>a hydroperoxide + [thioredoxin]-dithiol = an alcohol + [thioredoxin]-disulfide + H2O</text>
        <dbReference type="Rhea" id="RHEA:62620"/>
        <dbReference type="Rhea" id="RHEA-COMP:10698"/>
        <dbReference type="Rhea" id="RHEA-COMP:10700"/>
        <dbReference type="ChEBI" id="CHEBI:15377"/>
        <dbReference type="ChEBI" id="CHEBI:29950"/>
        <dbReference type="ChEBI" id="CHEBI:30879"/>
        <dbReference type="ChEBI" id="CHEBI:35924"/>
        <dbReference type="ChEBI" id="CHEBI:50058"/>
        <dbReference type="EC" id="1.11.1.24"/>
    </reaction>
</comment>
<keyword evidence="6 14" id="KW-0560">Oxidoreductase</keyword>
<dbReference type="EC" id="1.11.1.24" evidence="3"/>
<protein>
    <recommendedName>
        <fullName evidence="3">thioredoxin-dependent peroxiredoxin</fullName>
        <ecNumber evidence="3">1.11.1.24</ecNumber>
    </recommendedName>
    <alternativeName>
        <fullName evidence="9">Thioredoxin peroxidase</fullName>
    </alternativeName>
    <alternativeName>
        <fullName evidence="11">Thioredoxin-dependent peroxiredoxin Bcp</fullName>
    </alternativeName>
</protein>
<dbReference type="PANTHER" id="PTHR42801:SF4">
    <property type="entry name" value="AHPC_TSA FAMILY PROTEIN"/>
    <property type="match status" value="1"/>
</dbReference>
<dbReference type="InterPro" id="IPR013766">
    <property type="entry name" value="Thioredoxin_domain"/>
</dbReference>
<comment type="caution">
    <text evidence="14">The sequence shown here is derived from an EMBL/GenBank/DDBJ whole genome shotgun (WGS) entry which is preliminary data.</text>
</comment>
<dbReference type="PIRSF" id="PIRSF000239">
    <property type="entry name" value="AHPC"/>
    <property type="match status" value="1"/>
</dbReference>
<name>A0ABW3ZCZ0_9HYPH</name>
<proteinExistence type="inferred from homology"/>
<dbReference type="GO" id="GO:0140824">
    <property type="term" value="F:thioredoxin-dependent peroxiredoxin activity"/>
    <property type="evidence" value="ECO:0007669"/>
    <property type="project" value="UniProtKB-EC"/>
</dbReference>
<keyword evidence="4 14" id="KW-0575">Peroxidase</keyword>
<evidence type="ECO:0000256" key="3">
    <source>
        <dbReference type="ARBA" id="ARBA00013017"/>
    </source>
</evidence>
<keyword evidence="7" id="KW-1015">Disulfide bond</keyword>
<evidence type="ECO:0000256" key="8">
    <source>
        <dbReference type="ARBA" id="ARBA00023284"/>
    </source>
</evidence>
<dbReference type="CDD" id="cd03017">
    <property type="entry name" value="PRX_BCP"/>
    <property type="match status" value="1"/>
</dbReference>